<dbReference type="SMART" id="SM00248">
    <property type="entry name" value="ANK"/>
    <property type="match status" value="8"/>
</dbReference>
<name>A0A4C1SXL4_EUMVA</name>
<dbReference type="InterPro" id="IPR036770">
    <property type="entry name" value="Ankyrin_rpt-contain_sf"/>
</dbReference>
<dbReference type="PANTHER" id="PTHR47143:SF4">
    <property type="entry name" value="TRANSIENT RECEPTOR POTENTIAL CATION CHANNEL PROTEIN PAINLESS"/>
    <property type="match status" value="1"/>
</dbReference>
<evidence type="ECO:0000256" key="5">
    <source>
        <dbReference type="ARBA" id="ARBA00022737"/>
    </source>
</evidence>
<dbReference type="Pfam" id="PF12796">
    <property type="entry name" value="Ank_2"/>
    <property type="match status" value="2"/>
</dbReference>
<evidence type="ECO:0000313" key="15">
    <source>
        <dbReference type="EMBL" id="GBP06942.1"/>
    </source>
</evidence>
<dbReference type="GO" id="GO:0005216">
    <property type="term" value="F:monoatomic ion channel activity"/>
    <property type="evidence" value="ECO:0007669"/>
    <property type="project" value="InterPro"/>
</dbReference>
<evidence type="ECO:0000256" key="12">
    <source>
        <dbReference type="SAM" id="MobiDB-lite"/>
    </source>
</evidence>
<keyword evidence="9 13" id="KW-0472">Membrane</keyword>
<feature type="region of interest" description="Disordered" evidence="12">
    <location>
        <begin position="1066"/>
        <end position="1112"/>
    </location>
</feature>
<evidence type="ECO:0000256" key="1">
    <source>
        <dbReference type="ARBA" id="ARBA00004141"/>
    </source>
</evidence>
<dbReference type="SUPFAM" id="SSF48403">
    <property type="entry name" value="Ankyrin repeat"/>
    <property type="match status" value="2"/>
</dbReference>
<dbReference type="EMBL" id="BGZK01000024">
    <property type="protein sequence ID" value="GBP06942.1"/>
    <property type="molecule type" value="Genomic_DNA"/>
</dbReference>
<dbReference type="InterPro" id="IPR005821">
    <property type="entry name" value="Ion_trans_dom"/>
</dbReference>
<evidence type="ECO:0000256" key="9">
    <source>
        <dbReference type="ARBA" id="ARBA00023136"/>
    </source>
</evidence>
<dbReference type="OrthoDB" id="2157354at2759"/>
<keyword evidence="4 13" id="KW-0812">Transmembrane</keyword>
<dbReference type="Pfam" id="PF00520">
    <property type="entry name" value="Ion_trans"/>
    <property type="match status" value="1"/>
</dbReference>
<comment type="caution">
    <text evidence="15">The sequence shown here is derived from an EMBL/GenBank/DDBJ whole genome shotgun (WGS) entry which is preliminary data.</text>
</comment>
<evidence type="ECO:0000256" key="11">
    <source>
        <dbReference type="PROSITE-ProRule" id="PRU00023"/>
    </source>
</evidence>
<keyword evidence="3" id="KW-0716">Sensory transduction</keyword>
<evidence type="ECO:0000256" key="13">
    <source>
        <dbReference type="SAM" id="Phobius"/>
    </source>
</evidence>
<reference evidence="15 16" key="1">
    <citation type="journal article" date="2019" name="Commun. Biol.">
        <title>The bagworm genome reveals a unique fibroin gene that provides high tensile strength.</title>
        <authorList>
            <person name="Kono N."/>
            <person name="Nakamura H."/>
            <person name="Ohtoshi R."/>
            <person name="Tomita M."/>
            <person name="Numata K."/>
            <person name="Arakawa K."/>
        </authorList>
    </citation>
    <scope>NUCLEOTIDE SEQUENCE [LARGE SCALE GENOMIC DNA]</scope>
</reference>
<dbReference type="STRING" id="151549.A0A4C1SXL4"/>
<feature type="transmembrane region" description="Helical" evidence="13">
    <location>
        <begin position="937"/>
        <end position="958"/>
    </location>
</feature>
<evidence type="ECO:0000256" key="8">
    <source>
        <dbReference type="ARBA" id="ARBA00023065"/>
    </source>
</evidence>
<evidence type="ECO:0000259" key="14">
    <source>
        <dbReference type="Pfam" id="PF00520"/>
    </source>
</evidence>
<feature type="repeat" description="ANK" evidence="11">
    <location>
        <begin position="572"/>
        <end position="604"/>
    </location>
</feature>
<dbReference type="Gene3D" id="1.10.287.70">
    <property type="match status" value="1"/>
</dbReference>
<dbReference type="PANTHER" id="PTHR47143">
    <property type="entry name" value="TRANSIENT RECEPTOR POTENTIAL CATION CHANNEL PROTEIN PAINLESS"/>
    <property type="match status" value="1"/>
</dbReference>
<evidence type="ECO:0000256" key="7">
    <source>
        <dbReference type="ARBA" id="ARBA00023043"/>
    </source>
</evidence>
<feature type="compositionally biased region" description="Acidic residues" evidence="12">
    <location>
        <begin position="895"/>
        <end position="904"/>
    </location>
</feature>
<evidence type="ECO:0000256" key="6">
    <source>
        <dbReference type="ARBA" id="ARBA00022989"/>
    </source>
</evidence>
<organism evidence="15 16">
    <name type="scientific">Eumeta variegata</name>
    <name type="common">Bagworm moth</name>
    <name type="synonym">Eumeta japonica</name>
    <dbReference type="NCBI Taxonomy" id="151549"/>
    <lineage>
        <taxon>Eukaryota</taxon>
        <taxon>Metazoa</taxon>
        <taxon>Ecdysozoa</taxon>
        <taxon>Arthropoda</taxon>
        <taxon>Hexapoda</taxon>
        <taxon>Insecta</taxon>
        <taxon>Pterygota</taxon>
        <taxon>Neoptera</taxon>
        <taxon>Endopterygota</taxon>
        <taxon>Lepidoptera</taxon>
        <taxon>Glossata</taxon>
        <taxon>Ditrysia</taxon>
        <taxon>Tineoidea</taxon>
        <taxon>Psychidae</taxon>
        <taxon>Oiketicinae</taxon>
        <taxon>Eumeta</taxon>
    </lineage>
</organism>
<dbReference type="GO" id="GO:0034703">
    <property type="term" value="C:cation channel complex"/>
    <property type="evidence" value="ECO:0007669"/>
    <property type="project" value="UniProtKB-ARBA"/>
</dbReference>
<keyword evidence="2" id="KW-0813">Transport</keyword>
<dbReference type="AlphaFoldDB" id="A0A4C1SXL4"/>
<keyword evidence="15" id="KW-0675">Receptor</keyword>
<evidence type="ECO:0000313" key="16">
    <source>
        <dbReference type="Proteomes" id="UP000299102"/>
    </source>
</evidence>
<gene>
    <name evidence="15" type="primary">pain</name>
    <name evidence="15" type="ORF">EVAR_4385_1</name>
</gene>
<evidence type="ECO:0000256" key="2">
    <source>
        <dbReference type="ARBA" id="ARBA00022448"/>
    </source>
</evidence>
<feature type="transmembrane region" description="Helical" evidence="13">
    <location>
        <begin position="756"/>
        <end position="775"/>
    </location>
</feature>
<keyword evidence="8" id="KW-0406">Ion transport</keyword>
<feature type="transmembrane region" description="Helical" evidence="13">
    <location>
        <begin position="817"/>
        <end position="836"/>
    </location>
</feature>
<feature type="transmembrane region" description="Helical" evidence="13">
    <location>
        <begin position="856"/>
        <end position="875"/>
    </location>
</feature>
<evidence type="ECO:0000256" key="10">
    <source>
        <dbReference type="ARBA" id="ARBA00023303"/>
    </source>
</evidence>
<keyword evidence="10" id="KW-0407">Ion channel</keyword>
<feature type="region of interest" description="Disordered" evidence="12">
    <location>
        <begin position="883"/>
        <end position="904"/>
    </location>
</feature>
<dbReference type="Proteomes" id="UP000299102">
    <property type="component" value="Unassembled WGS sequence"/>
</dbReference>
<dbReference type="InterPro" id="IPR002110">
    <property type="entry name" value="Ankyrin_rpt"/>
</dbReference>
<feature type="transmembrane region" description="Helical" evidence="13">
    <location>
        <begin position="715"/>
        <end position="736"/>
    </location>
</feature>
<evidence type="ECO:0000256" key="3">
    <source>
        <dbReference type="ARBA" id="ARBA00022606"/>
    </source>
</evidence>
<sequence length="1112" mass="126313">MPRRCCRPLTTFLRSRRVVERAGYDYCRPFYAANDRDNRNADNSYKRCDLTARAVAPCAAGDEVQPIFTTTAHRERRTETEWVLSERLINATAFTNNNYSAIKYINKLSAARHRRKRTFAIGHKHHSEREGGHKTVVKHENFEHKEFGQVQSPVCGRENEARGVVMHARRINFIAPDAIADRAMSRDSYELNSRLSRGGSLFGTDPQVQLRTALRNDDYVTFKKLVNYGAVDLEHVYQYPDYKTCLEIAISELNKQDYIKLLLQHEVQVNKINETLAAAPIHLAVESGNIEALKALLDDDRIDVNIRSKGNTALLLAIKKIEDLEEDRENDLGIYEDMVELLLKSGCDANAPDLKGITPVYSAAKQGLERVISLILDYTKKPIDLDTYKDRRGKTARYYLKEAFPHLLAKFDAAMEIEQAIDNDKLFHLLSRHEEDEFIRNFNILVKKNDHRSALAANNGISTMLQMATEKGMEKAVSTLLTAGADPNATSPGNTSRPIAIACQNGFSKILKMFIDHESTLLDVVNGDSMLQLTIKGMKGYSNNPKSDYKTCLDILLRHPKLNVNVNYCDIKDNTALHYAGRNGDSETVLELLRHGACVGLRNKFNEPPLADINAKTLETYLDECLTTNGERSSDDDYEIHMKYSFLVYPNNSLENELCKVPLMNNNNNKECDTLLAPETDALLYMTRNEELKPLLKHPVITSFLYLKWQRISCLFYANITFYSLLWLCLILYILLGYGVEDEQTSRTNGIKTLNVITRVGVVIGLILLIFRELFQMLVSPIRYLKSFENLMEIALIVVTAWIVCTDSDKESPKQQLSAVAILLSSAELVLLIGQFPSLSTNIVMLRTVSWNFFKFILWYCILIIAFALSFYTLFRKAKEDKDQKAPDPNKTGNDEEEEEDFFEDPGRSLFKTIVMLTGEFDAGSIKFSTFPFTSHVIFIVFVFMIPIVLFNLLNGLAVSDTQEIRADAELVGHISRIKLISYFESVIVGNGKAYAKPRKESSWFPWKFDNLTFIKPSMFCIKPFAKRVSLFPHFLPKYKIIVKPNQGNKIEIPHPEPLGKFGDDYDDIEQGPDQPYGFLGFSPGPRGFKGPPANSSQSKIDGMRKNRRAPK</sequence>
<dbReference type="PROSITE" id="PS50297">
    <property type="entry name" value="ANK_REP_REGION"/>
    <property type="match status" value="1"/>
</dbReference>
<proteinExistence type="predicted"/>
<feature type="domain" description="Ion transport" evidence="14">
    <location>
        <begin position="723"/>
        <end position="969"/>
    </location>
</feature>
<comment type="subcellular location">
    <subcellularLocation>
        <location evidence="1">Membrane</location>
        <topology evidence="1">Multi-pass membrane protein</topology>
    </subcellularLocation>
</comment>
<keyword evidence="7 11" id="KW-0040">ANK repeat</keyword>
<protein>
    <submittedName>
        <fullName evidence="15">Transient receptor potential cation channel protein painless</fullName>
    </submittedName>
</protein>
<keyword evidence="6 13" id="KW-1133">Transmembrane helix</keyword>
<keyword evidence="5" id="KW-0677">Repeat</keyword>
<feature type="transmembrane region" description="Helical" evidence="13">
    <location>
        <begin position="787"/>
        <end position="805"/>
    </location>
</feature>
<accession>A0A4C1SXL4</accession>
<dbReference type="InterPro" id="IPR052076">
    <property type="entry name" value="TRP_cation_channel"/>
</dbReference>
<dbReference type="PROSITE" id="PS50088">
    <property type="entry name" value="ANK_REPEAT"/>
    <property type="match status" value="1"/>
</dbReference>
<keyword evidence="16" id="KW-1185">Reference proteome</keyword>
<evidence type="ECO:0000256" key="4">
    <source>
        <dbReference type="ARBA" id="ARBA00022692"/>
    </source>
</evidence>
<dbReference type="Gene3D" id="1.25.40.20">
    <property type="entry name" value="Ankyrin repeat-containing domain"/>
    <property type="match status" value="2"/>
</dbReference>